<evidence type="ECO:0000256" key="1">
    <source>
        <dbReference type="ARBA" id="ARBA00022741"/>
    </source>
</evidence>
<evidence type="ECO:0000259" key="4">
    <source>
        <dbReference type="PROSITE" id="PS50011"/>
    </source>
</evidence>
<dbReference type="PROSITE" id="PS00109">
    <property type="entry name" value="PROTEIN_KINASE_TYR"/>
    <property type="match status" value="1"/>
</dbReference>
<dbReference type="InterPro" id="IPR011009">
    <property type="entry name" value="Kinase-like_dom_sf"/>
</dbReference>
<dbReference type="PANTHER" id="PTHR24055">
    <property type="entry name" value="MITOGEN-ACTIVATED PROTEIN KINASE"/>
    <property type="match status" value="1"/>
</dbReference>
<dbReference type="Proteomes" id="UP000438429">
    <property type="component" value="Unassembled WGS sequence"/>
</dbReference>
<reference evidence="5 6" key="1">
    <citation type="submission" date="2019-06" db="EMBL/GenBank/DDBJ databases">
        <title>Draft genomes of female and male turbot (Scophthalmus maximus).</title>
        <authorList>
            <person name="Xu H."/>
            <person name="Xu X.-W."/>
            <person name="Shao C."/>
            <person name="Chen S."/>
        </authorList>
    </citation>
    <scope>NUCLEOTIDE SEQUENCE [LARGE SCALE GENOMIC DNA]</scope>
    <source>
        <strain evidence="5">Ysfricsl-2016a</strain>
        <tissue evidence="5">Blood</tissue>
    </source>
</reference>
<comment type="caution">
    <text evidence="5">The sequence shown here is derived from an EMBL/GenBank/DDBJ whole genome shotgun (WGS) entry which is preliminary data.</text>
</comment>
<keyword evidence="2" id="KW-0067">ATP-binding</keyword>
<keyword evidence="1" id="KW-0547">Nucleotide-binding</keyword>
<dbReference type="Pfam" id="PF00069">
    <property type="entry name" value="Pkinase"/>
    <property type="match status" value="1"/>
</dbReference>
<dbReference type="GO" id="GO:0005524">
    <property type="term" value="F:ATP binding"/>
    <property type="evidence" value="ECO:0007669"/>
    <property type="project" value="UniProtKB-KW"/>
</dbReference>
<evidence type="ECO:0000256" key="3">
    <source>
        <dbReference type="SAM" id="MobiDB-lite"/>
    </source>
</evidence>
<organism evidence="5 6">
    <name type="scientific">Scophthalmus maximus</name>
    <name type="common">Turbot</name>
    <name type="synonym">Psetta maxima</name>
    <dbReference type="NCBI Taxonomy" id="52904"/>
    <lineage>
        <taxon>Eukaryota</taxon>
        <taxon>Metazoa</taxon>
        <taxon>Chordata</taxon>
        <taxon>Craniata</taxon>
        <taxon>Vertebrata</taxon>
        <taxon>Euteleostomi</taxon>
        <taxon>Actinopterygii</taxon>
        <taxon>Neopterygii</taxon>
        <taxon>Teleostei</taxon>
        <taxon>Neoteleostei</taxon>
        <taxon>Acanthomorphata</taxon>
        <taxon>Carangaria</taxon>
        <taxon>Pleuronectiformes</taxon>
        <taxon>Pleuronectoidei</taxon>
        <taxon>Scophthalmidae</taxon>
        <taxon>Scophthalmus</taxon>
    </lineage>
</organism>
<dbReference type="PROSITE" id="PS50011">
    <property type="entry name" value="PROTEIN_KINASE_DOM"/>
    <property type="match status" value="1"/>
</dbReference>
<dbReference type="EMBL" id="VEVO01000016">
    <property type="protein sequence ID" value="KAF0029328.1"/>
    <property type="molecule type" value="Genomic_DNA"/>
</dbReference>
<sequence length="489" mass="55216">MNSSQWTLYADVKEMLLNRMRSRSESARSDDDDGDIDIEPLLCDQSAVLGRGGFGVIVRIRDNLVVKVNLFPQMVNWSVPYVTVVFRRYAHVPGHQLGGRAVAIMEMAVCSLDEFSVLMDQDTRYVPLVELDTLRALEYLHGRAMQHRDITHRNILVCEDKDRKPMPMAFKLSDFGTACNFSTPDQPRGTRTNRSPEVLWCLEADTRTDVFSWYCVMWELYSGEPLVGYRADDHSEGFCRKTYARNLSELVGVYEPKDRDAFRSEYMKGSEAEELFQRYGTARPSALDILKKLTELAKSTRSRIHALGLLCITLFPQERYSPPELLALPRYCALKVDIKLGEIPNATMPLSISVGGYRTTDIVVCNDCVPKALLEQTKDSQVTTYKHTLKAFYGIDVMRLAPCHIQPYAWYSRKVDILAVVPGSTRAVAKRKAQPCEAWHGKIYVPFTAGASAPEDSIRPQGPWLPQAAPMRRMGLGSTEPGRERGSDP</sequence>
<evidence type="ECO:0000313" key="5">
    <source>
        <dbReference type="EMBL" id="KAF0029328.1"/>
    </source>
</evidence>
<dbReference type="Gene3D" id="1.10.510.10">
    <property type="entry name" value="Transferase(Phosphotransferase) domain 1"/>
    <property type="match status" value="1"/>
</dbReference>
<dbReference type="AlphaFoldDB" id="A0A6A4SAP1"/>
<feature type="domain" description="Protein kinase" evidence="4">
    <location>
        <begin position="43"/>
        <end position="331"/>
    </location>
</feature>
<dbReference type="InterPro" id="IPR050117">
    <property type="entry name" value="MAPK"/>
</dbReference>
<dbReference type="SUPFAM" id="SSF56112">
    <property type="entry name" value="Protein kinase-like (PK-like)"/>
    <property type="match status" value="1"/>
</dbReference>
<evidence type="ECO:0000256" key="2">
    <source>
        <dbReference type="ARBA" id="ARBA00022840"/>
    </source>
</evidence>
<dbReference type="SMART" id="SM00220">
    <property type="entry name" value="S_TKc"/>
    <property type="match status" value="1"/>
</dbReference>
<dbReference type="GO" id="GO:0004672">
    <property type="term" value="F:protein kinase activity"/>
    <property type="evidence" value="ECO:0007669"/>
    <property type="project" value="InterPro"/>
</dbReference>
<gene>
    <name evidence="5" type="ORF">F2P81_018433</name>
</gene>
<dbReference type="InterPro" id="IPR000719">
    <property type="entry name" value="Prot_kinase_dom"/>
</dbReference>
<evidence type="ECO:0000313" key="6">
    <source>
        <dbReference type="Proteomes" id="UP000438429"/>
    </source>
</evidence>
<accession>A0A6A4SAP1</accession>
<name>A0A6A4SAP1_SCOMX</name>
<dbReference type="InterPro" id="IPR008266">
    <property type="entry name" value="Tyr_kinase_AS"/>
</dbReference>
<feature type="region of interest" description="Disordered" evidence="3">
    <location>
        <begin position="453"/>
        <end position="489"/>
    </location>
</feature>
<proteinExistence type="predicted"/>
<protein>
    <recommendedName>
        <fullName evidence="4">Protein kinase domain-containing protein</fullName>
    </recommendedName>
</protein>